<dbReference type="PANTHER" id="PTHR15020:SF50">
    <property type="entry name" value="UPF0659 PROTEIN YMR090W"/>
    <property type="match status" value="1"/>
</dbReference>
<dbReference type="PATRIC" id="fig|1423803.3.peg.424"/>
<dbReference type="STRING" id="1423803.FD13_GL000429"/>
<keyword evidence="3" id="KW-1185">Reference proteome</keyword>
<evidence type="ECO:0000259" key="1">
    <source>
        <dbReference type="Pfam" id="PF13460"/>
    </source>
</evidence>
<reference evidence="2 3" key="1">
    <citation type="journal article" date="2015" name="Genome Announc.">
        <title>Expanding the biotechnology potential of lactobacilli through comparative genomics of 213 strains and associated genera.</title>
        <authorList>
            <person name="Sun Z."/>
            <person name="Harris H.M."/>
            <person name="McCann A."/>
            <person name="Guo C."/>
            <person name="Argimon S."/>
            <person name="Zhang W."/>
            <person name="Yang X."/>
            <person name="Jeffery I.B."/>
            <person name="Cooney J.C."/>
            <person name="Kagawa T.F."/>
            <person name="Liu W."/>
            <person name="Song Y."/>
            <person name="Salvetti E."/>
            <person name="Wrobel A."/>
            <person name="Rasinkangas P."/>
            <person name="Parkhill J."/>
            <person name="Rea M.C."/>
            <person name="O'Sullivan O."/>
            <person name="Ritari J."/>
            <person name="Douillard F.P."/>
            <person name="Paul Ross R."/>
            <person name="Yang R."/>
            <person name="Briner A.E."/>
            <person name="Felis G.E."/>
            <person name="de Vos W.M."/>
            <person name="Barrangou R."/>
            <person name="Klaenhammer T.R."/>
            <person name="Caufield P.W."/>
            <person name="Cui Y."/>
            <person name="Zhang H."/>
            <person name="O'Toole P.W."/>
        </authorList>
    </citation>
    <scope>NUCLEOTIDE SEQUENCE [LARGE SCALE GENOMIC DNA]</scope>
    <source>
        <strain evidence="2 3">DSM 21775</strain>
    </source>
</reference>
<dbReference type="Proteomes" id="UP000051589">
    <property type="component" value="Unassembled WGS sequence"/>
</dbReference>
<dbReference type="Pfam" id="PF13460">
    <property type="entry name" value="NAD_binding_10"/>
    <property type="match status" value="1"/>
</dbReference>
<dbReference type="CDD" id="cd05243">
    <property type="entry name" value="SDR_a5"/>
    <property type="match status" value="1"/>
</dbReference>
<gene>
    <name evidence="2" type="ORF">FD13_GL000429</name>
</gene>
<dbReference type="InterPro" id="IPR016040">
    <property type="entry name" value="NAD(P)-bd_dom"/>
</dbReference>
<protein>
    <submittedName>
        <fullName evidence="2">Nucleoside-diphosphate-sugar epimerase</fullName>
    </submittedName>
</protein>
<organism evidence="2 3">
    <name type="scientific">Levilactobacillus senmaizukei DSM 21775 = NBRC 103853</name>
    <dbReference type="NCBI Taxonomy" id="1423803"/>
    <lineage>
        <taxon>Bacteria</taxon>
        <taxon>Bacillati</taxon>
        <taxon>Bacillota</taxon>
        <taxon>Bacilli</taxon>
        <taxon>Lactobacillales</taxon>
        <taxon>Lactobacillaceae</taxon>
        <taxon>Levilactobacillus</taxon>
    </lineage>
</organism>
<evidence type="ECO:0000313" key="2">
    <source>
        <dbReference type="EMBL" id="KRN01976.1"/>
    </source>
</evidence>
<proteinExistence type="predicted"/>
<dbReference type="PANTHER" id="PTHR15020">
    <property type="entry name" value="FLAVIN REDUCTASE-RELATED"/>
    <property type="match status" value="1"/>
</dbReference>
<feature type="domain" description="NAD(P)-binding" evidence="1">
    <location>
        <begin position="12"/>
        <end position="196"/>
    </location>
</feature>
<sequence>MGGFLMTTLVIGAHGRVGQFIVKDLAATGETVYGSVRNDAQVTTMKTLGGQARPVDLMGSVDDLAAAMAGIDRIIFTAGSGGNTGDDMTLNIDLDGAIKTMMAAEKVGIKRFVLVSAIGTDDRAFWNKSGIRPYYVAKYYADQWLQHRTNLDYTIVRPGILTDAAATGKITLDPSASASKEITRADVAATVVAVLAPAPKLPKIISIVNDATPIKTAVDLN</sequence>
<dbReference type="AlphaFoldDB" id="A0A0R2DD43"/>
<comment type="caution">
    <text evidence="2">The sequence shown here is derived from an EMBL/GenBank/DDBJ whole genome shotgun (WGS) entry which is preliminary data.</text>
</comment>
<dbReference type="Gene3D" id="3.40.50.720">
    <property type="entry name" value="NAD(P)-binding Rossmann-like Domain"/>
    <property type="match status" value="1"/>
</dbReference>
<dbReference type="SUPFAM" id="SSF51735">
    <property type="entry name" value="NAD(P)-binding Rossmann-fold domains"/>
    <property type="match status" value="1"/>
</dbReference>
<accession>A0A0R2DD43</accession>
<evidence type="ECO:0000313" key="3">
    <source>
        <dbReference type="Proteomes" id="UP000051589"/>
    </source>
</evidence>
<dbReference type="InterPro" id="IPR036291">
    <property type="entry name" value="NAD(P)-bd_dom_sf"/>
</dbReference>
<name>A0A0R2DD43_9LACO</name>
<dbReference type="EMBL" id="AYZH01000012">
    <property type="protein sequence ID" value="KRN01976.1"/>
    <property type="molecule type" value="Genomic_DNA"/>
</dbReference>